<reference evidence="2" key="3">
    <citation type="submission" date="2025-08" db="UniProtKB">
        <authorList>
            <consortium name="RefSeq"/>
        </authorList>
    </citation>
    <scope>IDENTIFICATION</scope>
    <source>
        <strain evidence="2">CBS 342.82</strain>
    </source>
</reference>
<reference evidence="2" key="2">
    <citation type="submission" date="2020-04" db="EMBL/GenBank/DDBJ databases">
        <authorList>
            <consortium name="NCBI Genome Project"/>
        </authorList>
    </citation>
    <scope>NUCLEOTIDE SEQUENCE</scope>
    <source>
        <strain evidence="2">CBS 342.82</strain>
    </source>
</reference>
<keyword evidence="1" id="KW-1185">Reference proteome</keyword>
<protein>
    <submittedName>
        <fullName evidence="2">Uncharacterized protein</fullName>
    </submittedName>
</protein>
<proteinExistence type="predicted"/>
<dbReference type="Proteomes" id="UP000504637">
    <property type="component" value="Unplaced"/>
</dbReference>
<dbReference type="RefSeq" id="XP_033457899.1">
    <property type="nucleotide sequence ID" value="XM_033605243.1"/>
</dbReference>
<gene>
    <name evidence="2" type="ORF">K489DRAFT_381900</name>
</gene>
<reference evidence="2" key="1">
    <citation type="submission" date="2020-01" db="EMBL/GenBank/DDBJ databases">
        <authorList>
            <consortium name="DOE Joint Genome Institute"/>
            <person name="Haridas S."/>
            <person name="Albert R."/>
            <person name="Binder M."/>
            <person name="Bloem J."/>
            <person name="Labutti K."/>
            <person name="Salamov A."/>
            <person name="Andreopoulos B."/>
            <person name="Baker S.E."/>
            <person name="Barry K."/>
            <person name="Bills G."/>
            <person name="Bluhm B.H."/>
            <person name="Cannon C."/>
            <person name="Castanera R."/>
            <person name="Culley D.E."/>
            <person name="Daum C."/>
            <person name="Ezra D."/>
            <person name="Gonzalez J.B."/>
            <person name="Henrissat B."/>
            <person name="Kuo A."/>
            <person name="Liang C."/>
            <person name="Lipzen A."/>
            <person name="Lutzoni F."/>
            <person name="Magnuson J."/>
            <person name="Mondo S."/>
            <person name="Nolan M."/>
            <person name="Ohm R."/>
            <person name="Pangilinan J."/>
            <person name="Park H.-J."/>
            <person name="Ramirez L."/>
            <person name="Alfaro M."/>
            <person name="Sun H."/>
            <person name="Tritt A."/>
            <person name="Yoshinaga Y."/>
            <person name="Zwiers L.-H."/>
            <person name="Turgeon B.G."/>
            <person name="Goodwin S.B."/>
            <person name="Spatafora J.W."/>
            <person name="Crous P.W."/>
            <person name="Grigoriev I.V."/>
        </authorList>
    </citation>
    <scope>NUCLEOTIDE SEQUENCE</scope>
    <source>
        <strain evidence="2">CBS 342.82</strain>
    </source>
</reference>
<evidence type="ECO:0000313" key="1">
    <source>
        <dbReference type="Proteomes" id="UP000504637"/>
    </source>
</evidence>
<dbReference type="AlphaFoldDB" id="A0A6J3LYY9"/>
<accession>A0A6J3LYY9</accession>
<dbReference type="GeneID" id="54363043"/>
<organism evidence="2">
    <name type="scientific">Dissoconium aciculare CBS 342.82</name>
    <dbReference type="NCBI Taxonomy" id="1314786"/>
    <lineage>
        <taxon>Eukaryota</taxon>
        <taxon>Fungi</taxon>
        <taxon>Dikarya</taxon>
        <taxon>Ascomycota</taxon>
        <taxon>Pezizomycotina</taxon>
        <taxon>Dothideomycetes</taxon>
        <taxon>Dothideomycetidae</taxon>
        <taxon>Mycosphaerellales</taxon>
        <taxon>Dissoconiaceae</taxon>
        <taxon>Dissoconium</taxon>
    </lineage>
</organism>
<evidence type="ECO:0000313" key="2">
    <source>
        <dbReference type="RefSeq" id="XP_033457899.1"/>
    </source>
</evidence>
<sequence>MTSPLPRLLACFIFAHGSMFGVLAEVYLRLCSSRFVCGTILTSHALSRLSTTACARRILGSDDTCMEMTIPASRSISFCEKSVCDIQAAITEPAVYHSPESQLSGAL</sequence>
<name>A0A6J3LYY9_9PEZI</name>